<dbReference type="EMBL" id="LPZR01000055">
    <property type="protein sequence ID" value="KYO55802.1"/>
    <property type="molecule type" value="Genomic_DNA"/>
</dbReference>
<reference evidence="9 10" key="1">
    <citation type="submission" date="2015-12" db="EMBL/GenBank/DDBJ databases">
        <title>Genome sequence of Tistrella mobilis MCCC 1A02139.</title>
        <authorList>
            <person name="Lu L."/>
            <person name="Lai Q."/>
            <person name="Shao Z."/>
            <person name="Qian P."/>
        </authorList>
    </citation>
    <scope>NUCLEOTIDE SEQUENCE [LARGE SCALE GENOMIC DNA]</scope>
    <source>
        <strain evidence="9 10">MCCC 1A02139</strain>
    </source>
</reference>
<dbReference type="Pfam" id="PF19300">
    <property type="entry name" value="BPD_transp_1_N"/>
    <property type="match status" value="1"/>
</dbReference>
<evidence type="ECO:0000313" key="10">
    <source>
        <dbReference type="Proteomes" id="UP000075787"/>
    </source>
</evidence>
<comment type="caution">
    <text evidence="9">The sequence shown here is derived from an EMBL/GenBank/DDBJ whole genome shotgun (WGS) entry which is preliminary data.</text>
</comment>
<keyword evidence="6 7" id="KW-0472">Membrane</keyword>
<dbReference type="Gene3D" id="1.10.3720.10">
    <property type="entry name" value="MetI-like"/>
    <property type="match status" value="1"/>
</dbReference>
<dbReference type="RefSeq" id="WP_062762096.1">
    <property type="nucleotide sequence ID" value="NZ_CP121024.1"/>
</dbReference>
<feature type="transmembrane region" description="Helical" evidence="7">
    <location>
        <begin position="12"/>
        <end position="33"/>
    </location>
</feature>
<dbReference type="GeneID" id="97239542"/>
<dbReference type="PROSITE" id="PS50928">
    <property type="entry name" value="ABC_TM1"/>
    <property type="match status" value="1"/>
</dbReference>
<protein>
    <submittedName>
        <fullName evidence="9">ABC transporter permease</fullName>
    </submittedName>
</protein>
<dbReference type="GO" id="GO:0005886">
    <property type="term" value="C:plasma membrane"/>
    <property type="evidence" value="ECO:0007669"/>
    <property type="project" value="UniProtKB-SubCell"/>
</dbReference>
<dbReference type="Proteomes" id="UP000075787">
    <property type="component" value="Unassembled WGS sequence"/>
</dbReference>
<dbReference type="OrthoDB" id="7834831at2"/>
<evidence type="ECO:0000256" key="5">
    <source>
        <dbReference type="ARBA" id="ARBA00022989"/>
    </source>
</evidence>
<dbReference type="SUPFAM" id="SSF161098">
    <property type="entry name" value="MetI-like"/>
    <property type="match status" value="1"/>
</dbReference>
<dbReference type="GO" id="GO:0055085">
    <property type="term" value="P:transmembrane transport"/>
    <property type="evidence" value="ECO:0007669"/>
    <property type="project" value="InterPro"/>
</dbReference>
<dbReference type="Pfam" id="PF00528">
    <property type="entry name" value="BPD_transp_1"/>
    <property type="match status" value="1"/>
</dbReference>
<dbReference type="PANTHER" id="PTHR43163:SF9">
    <property type="entry name" value="ABC TRANSPORTER PERMEASE PROTEIN"/>
    <property type="match status" value="1"/>
</dbReference>
<keyword evidence="2 7" id="KW-0813">Transport</keyword>
<evidence type="ECO:0000256" key="3">
    <source>
        <dbReference type="ARBA" id="ARBA00022475"/>
    </source>
</evidence>
<evidence type="ECO:0000259" key="8">
    <source>
        <dbReference type="PROSITE" id="PS50928"/>
    </source>
</evidence>
<keyword evidence="5 7" id="KW-1133">Transmembrane helix</keyword>
<evidence type="ECO:0000256" key="2">
    <source>
        <dbReference type="ARBA" id="ARBA00022448"/>
    </source>
</evidence>
<comment type="similarity">
    <text evidence="7">Belongs to the binding-protein-dependent transport system permease family.</text>
</comment>
<keyword evidence="3" id="KW-1003">Cell membrane</keyword>
<comment type="subcellular location">
    <subcellularLocation>
        <location evidence="1 7">Cell membrane</location>
        <topology evidence="1 7">Multi-pass membrane protein</topology>
    </subcellularLocation>
</comment>
<accession>A0A162LMP5</accession>
<gene>
    <name evidence="9" type="ORF">AUP44_22875</name>
</gene>
<feature type="domain" description="ABC transmembrane type-1" evidence="8">
    <location>
        <begin position="100"/>
        <end position="311"/>
    </location>
</feature>
<dbReference type="InterPro" id="IPR000515">
    <property type="entry name" value="MetI-like"/>
</dbReference>
<feature type="transmembrane region" description="Helical" evidence="7">
    <location>
        <begin position="246"/>
        <end position="272"/>
    </location>
</feature>
<sequence>MYQAIAAAAARLVKIAVMILIIATFNFLLVHAAPGDPAAVIAGQSGASDEKLIAQIRAEYGLDQPLHVQLTDYLAKVASFDLGYSYRQRQPVSVLIGERLPATLLLTVTAFLLALAIGSLLGTLAGMRAGRWTDTVISVLALLFYAMPVFWLGLMLVLIFSVQLGWLPAFGFATIGPNLTGLDLVLDVATHMILPVTTLAAIYLAIYARLMRASIIEVEHQDYVKTARAKGASRGRIIRHHMLRNALLPVITFAGVQAGALIGGSVVVETVFAWPGLGRLTFDAVMQRDYPVLLGIFLVMSVLVIAINLLTDLITRIIDPRLARAG</sequence>
<keyword evidence="4 7" id="KW-0812">Transmembrane</keyword>
<dbReference type="PANTHER" id="PTHR43163">
    <property type="entry name" value="DIPEPTIDE TRANSPORT SYSTEM PERMEASE PROTEIN DPPB-RELATED"/>
    <property type="match status" value="1"/>
</dbReference>
<feature type="transmembrane region" description="Helical" evidence="7">
    <location>
        <begin position="292"/>
        <end position="314"/>
    </location>
</feature>
<dbReference type="CDD" id="cd06261">
    <property type="entry name" value="TM_PBP2"/>
    <property type="match status" value="1"/>
</dbReference>
<evidence type="ECO:0000256" key="4">
    <source>
        <dbReference type="ARBA" id="ARBA00022692"/>
    </source>
</evidence>
<feature type="transmembrane region" description="Helical" evidence="7">
    <location>
        <begin position="139"/>
        <end position="164"/>
    </location>
</feature>
<evidence type="ECO:0000256" key="1">
    <source>
        <dbReference type="ARBA" id="ARBA00004651"/>
    </source>
</evidence>
<dbReference type="AlphaFoldDB" id="A0A162LMP5"/>
<dbReference type="InterPro" id="IPR035906">
    <property type="entry name" value="MetI-like_sf"/>
</dbReference>
<proteinExistence type="inferred from homology"/>
<name>A0A162LMP5_9PROT</name>
<evidence type="ECO:0000313" key="9">
    <source>
        <dbReference type="EMBL" id="KYO55802.1"/>
    </source>
</evidence>
<evidence type="ECO:0000256" key="7">
    <source>
        <dbReference type="RuleBase" id="RU363032"/>
    </source>
</evidence>
<evidence type="ECO:0000256" key="6">
    <source>
        <dbReference type="ARBA" id="ARBA00023136"/>
    </source>
</evidence>
<organism evidence="9 10">
    <name type="scientific">Tistrella mobilis</name>
    <dbReference type="NCBI Taxonomy" id="171437"/>
    <lineage>
        <taxon>Bacteria</taxon>
        <taxon>Pseudomonadati</taxon>
        <taxon>Pseudomonadota</taxon>
        <taxon>Alphaproteobacteria</taxon>
        <taxon>Geminicoccales</taxon>
        <taxon>Geminicoccaceae</taxon>
        <taxon>Tistrella</taxon>
    </lineage>
</organism>
<feature type="transmembrane region" description="Helical" evidence="7">
    <location>
        <begin position="104"/>
        <end position="127"/>
    </location>
</feature>
<feature type="transmembrane region" description="Helical" evidence="7">
    <location>
        <begin position="184"/>
        <end position="206"/>
    </location>
</feature>
<dbReference type="InterPro" id="IPR045621">
    <property type="entry name" value="BPD_transp_1_N"/>
</dbReference>